<dbReference type="RefSeq" id="WP_069723002.1">
    <property type="nucleotide sequence ID" value="NZ_JAZHLN010000085.1"/>
</dbReference>
<keyword evidence="1" id="KW-0472">Membrane</keyword>
<gene>
    <name evidence="2" type="ORF">C4A13_04028</name>
</gene>
<reference evidence="2 3" key="1">
    <citation type="submission" date="2018-06" db="EMBL/GenBank/DDBJ databases">
        <title>Recombination Drives Gene Content and Phenotype Evolution in Wild Type E. coli Strains.</title>
        <authorList>
            <person name="Field C.M."/>
            <person name="Silander O.K."/>
            <person name="Van Nimwegen E."/>
        </authorList>
    </citation>
    <scope>NUCLEOTIDE SEQUENCE [LARGE SCALE GENOMIC DNA]</scope>
    <source>
        <strain evidence="2 3">SC344</strain>
    </source>
</reference>
<sequence length="177" mass="20541">MEKITVAELIQIFLLFAIVIGCIIFMLHDIDLTNKRNRFEKALKESIRQNKLKNEDVHLLASRWSVKPGRVKSILLFILSDFLTSNDCPDHHIARIRELIEWHDTNDPFAELPENIKLQLQHILRLSATCQPEVTSLTRSLHDIYTSNQKKMRRAKIVSFIISVASLLTGIYSIFFN</sequence>
<protein>
    <submittedName>
        <fullName evidence="2">Uncharacterized protein</fullName>
    </submittedName>
</protein>
<evidence type="ECO:0000313" key="3">
    <source>
        <dbReference type="Proteomes" id="UP000254454"/>
    </source>
</evidence>
<dbReference type="PROSITE" id="PS51257">
    <property type="entry name" value="PROKAR_LIPOPROTEIN"/>
    <property type="match status" value="1"/>
</dbReference>
<comment type="caution">
    <text evidence="2">The sequence shown here is derived from an EMBL/GenBank/DDBJ whole genome shotgun (WGS) entry which is preliminary data.</text>
</comment>
<proteinExistence type="predicted"/>
<dbReference type="EMBL" id="QONO01000193">
    <property type="protein sequence ID" value="RDR23604.1"/>
    <property type="molecule type" value="Genomic_DNA"/>
</dbReference>
<feature type="transmembrane region" description="Helical" evidence="1">
    <location>
        <begin position="157"/>
        <end position="175"/>
    </location>
</feature>
<evidence type="ECO:0000256" key="1">
    <source>
        <dbReference type="SAM" id="Phobius"/>
    </source>
</evidence>
<dbReference type="Proteomes" id="UP000254454">
    <property type="component" value="Unassembled WGS sequence"/>
</dbReference>
<evidence type="ECO:0000313" key="2">
    <source>
        <dbReference type="EMBL" id="RDR23604.1"/>
    </source>
</evidence>
<keyword evidence="1" id="KW-1133">Transmembrane helix</keyword>
<name>A0A370V3S7_9ESCH</name>
<keyword evidence="1" id="KW-0812">Transmembrane</keyword>
<accession>A0A370V3S7</accession>
<dbReference type="AlphaFoldDB" id="A0A370V3S7"/>
<organism evidence="2 3">
    <name type="scientific">Escherichia marmotae</name>
    <dbReference type="NCBI Taxonomy" id="1499973"/>
    <lineage>
        <taxon>Bacteria</taxon>
        <taxon>Pseudomonadati</taxon>
        <taxon>Pseudomonadota</taxon>
        <taxon>Gammaproteobacteria</taxon>
        <taxon>Enterobacterales</taxon>
        <taxon>Enterobacteriaceae</taxon>
        <taxon>Escherichia</taxon>
    </lineage>
</organism>
<feature type="transmembrane region" description="Helical" evidence="1">
    <location>
        <begin position="6"/>
        <end position="28"/>
    </location>
</feature>